<dbReference type="Gene3D" id="3.30.60.30">
    <property type="match status" value="1"/>
</dbReference>
<comment type="caution">
    <text evidence="3">The sequence shown here is derived from an EMBL/GenBank/DDBJ whole genome shotgun (WGS) entry which is preliminary data.</text>
</comment>
<organism evidence="3 4">
    <name type="scientific">Laodelphax striatellus</name>
    <name type="common">Small brown planthopper</name>
    <name type="synonym">Delphax striatella</name>
    <dbReference type="NCBI Taxonomy" id="195883"/>
    <lineage>
        <taxon>Eukaryota</taxon>
        <taxon>Metazoa</taxon>
        <taxon>Ecdysozoa</taxon>
        <taxon>Arthropoda</taxon>
        <taxon>Hexapoda</taxon>
        <taxon>Insecta</taxon>
        <taxon>Pterygota</taxon>
        <taxon>Neoptera</taxon>
        <taxon>Paraneoptera</taxon>
        <taxon>Hemiptera</taxon>
        <taxon>Auchenorrhyncha</taxon>
        <taxon>Fulgoroidea</taxon>
        <taxon>Delphacidae</taxon>
        <taxon>Criomorphinae</taxon>
        <taxon>Laodelphax</taxon>
    </lineage>
</organism>
<dbReference type="InParanoid" id="A0A482WJD5"/>
<dbReference type="PROSITE" id="PS51465">
    <property type="entry name" value="KAZAL_2"/>
    <property type="match status" value="1"/>
</dbReference>
<feature type="domain" description="Kazal-like" evidence="2">
    <location>
        <begin position="30"/>
        <end position="81"/>
    </location>
</feature>
<protein>
    <recommendedName>
        <fullName evidence="2">Kazal-like domain-containing protein</fullName>
    </recommendedName>
</protein>
<dbReference type="EMBL" id="QKKF02033617">
    <property type="protein sequence ID" value="RZF33635.1"/>
    <property type="molecule type" value="Genomic_DNA"/>
</dbReference>
<proteinExistence type="predicted"/>
<feature type="chain" id="PRO_5019752011" description="Kazal-like domain-containing protein" evidence="1">
    <location>
        <begin position="24"/>
        <end position="81"/>
    </location>
</feature>
<dbReference type="SMR" id="A0A482WJD5"/>
<accession>A0A482WJD5</accession>
<dbReference type="InterPro" id="IPR002350">
    <property type="entry name" value="Kazal_dom"/>
</dbReference>
<keyword evidence="4" id="KW-1185">Reference proteome</keyword>
<evidence type="ECO:0000259" key="2">
    <source>
        <dbReference type="PROSITE" id="PS51465"/>
    </source>
</evidence>
<evidence type="ECO:0000313" key="3">
    <source>
        <dbReference type="EMBL" id="RZF33635.1"/>
    </source>
</evidence>
<feature type="signal peptide" evidence="1">
    <location>
        <begin position="1"/>
        <end position="23"/>
    </location>
</feature>
<evidence type="ECO:0000256" key="1">
    <source>
        <dbReference type="SAM" id="SignalP"/>
    </source>
</evidence>
<dbReference type="InterPro" id="IPR036058">
    <property type="entry name" value="Kazal_dom_sf"/>
</dbReference>
<keyword evidence="1" id="KW-0732">Signal</keyword>
<dbReference type="Pfam" id="PF00050">
    <property type="entry name" value="Kazal_1"/>
    <property type="match status" value="1"/>
</dbReference>
<dbReference type="SUPFAM" id="SSF100895">
    <property type="entry name" value="Kazal-type serine protease inhibitors"/>
    <property type="match status" value="1"/>
</dbReference>
<gene>
    <name evidence="3" type="ORF">LSTR_LSTR007013</name>
</gene>
<dbReference type="OrthoDB" id="126772at2759"/>
<name>A0A482WJD5_LAOST</name>
<evidence type="ECO:0000313" key="4">
    <source>
        <dbReference type="Proteomes" id="UP000291343"/>
    </source>
</evidence>
<dbReference type="Proteomes" id="UP000291343">
    <property type="component" value="Unassembled WGS sequence"/>
</dbReference>
<dbReference type="AlphaFoldDB" id="A0A482WJD5"/>
<reference evidence="3 4" key="1">
    <citation type="journal article" date="2017" name="Gigascience">
        <title>Genome sequence of the small brown planthopper, Laodelphax striatellus.</title>
        <authorList>
            <person name="Zhu J."/>
            <person name="Jiang F."/>
            <person name="Wang X."/>
            <person name="Yang P."/>
            <person name="Bao Y."/>
            <person name="Zhao W."/>
            <person name="Wang W."/>
            <person name="Lu H."/>
            <person name="Wang Q."/>
            <person name="Cui N."/>
            <person name="Li J."/>
            <person name="Chen X."/>
            <person name="Luo L."/>
            <person name="Yu J."/>
            <person name="Kang L."/>
            <person name="Cui F."/>
        </authorList>
    </citation>
    <scope>NUCLEOTIDE SEQUENCE [LARGE SCALE GENOMIC DNA]</scope>
    <source>
        <strain evidence="3">Lst14</strain>
    </source>
</reference>
<sequence length="81" mass="8917">MNLSMAVSLVVLLLVISINQSESTPDGKSKKEPANCFCSRELNPVCVEENGKQQTLNNKCLVECQRKKSPGLKVKHEGNCK</sequence>